<evidence type="ECO:0000313" key="1">
    <source>
        <dbReference type="EMBL" id="TFY83633.1"/>
    </source>
</evidence>
<keyword evidence="2" id="KW-1185">Reference proteome</keyword>
<reference evidence="1 2" key="1">
    <citation type="submission" date="2019-02" db="EMBL/GenBank/DDBJ databases">
        <title>Genome sequencing of the rare red list fungi Hericium alpestre (H. flagellum).</title>
        <authorList>
            <person name="Buettner E."/>
            <person name="Kellner H."/>
        </authorList>
    </citation>
    <scope>NUCLEOTIDE SEQUENCE [LARGE SCALE GENOMIC DNA]</scope>
    <source>
        <strain evidence="1 2">DSM 108284</strain>
    </source>
</reference>
<name>A0A4Z0ABB8_9AGAM</name>
<evidence type="ECO:0000313" key="2">
    <source>
        <dbReference type="Proteomes" id="UP000298061"/>
    </source>
</evidence>
<comment type="caution">
    <text evidence="1">The sequence shown here is derived from an EMBL/GenBank/DDBJ whole genome shotgun (WGS) entry which is preliminary data.</text>
</comment>
<protein>
    <submittedName>
        <fullName evidence="1">Uncharacterized protein</fullName>
    </submittedName>
</protein>
<gene>
    <name evidence="1" type="ORF">EWM64_g379</name>
</gene>
<organism evidence="1 2">
    <name type="scientific">Hericium alpestre</name>
    <dbReference type="NCBI Taxonomy" id="135208"/>
    <lineage>
        <taxon>Eukaryota</taxon>
        <taxon>Fungi</taxon>
        <taxon>Dikarya</taxon>
        <taxon>Basidiomycota</taxon>
        <taxon>Agaricomycotina</taxon>
        <taxon>Agaricomycetes</taxon>
        <taxon>Russulales</taxon>
        <taxon>Hericiaceae</taxon>
        <taxon>Hericium</taxon>
    </lineage>
</organism>
<dbReference type="Proteomes" id="UP000298061">
    <property type="component" value="Unassembled WGS sequence"/>
</dbReference>
<dbReference type="EMBL" id="SFCI01000018">
    <property type="protein sequence ID" value="TFY83633.1"/>
    <property type="molecule type" value="Genomic_DNA"/>
</dbReference>
<dbReference type="AlphaFoldDB" id="A0A4Z0ABB8"/>
<sequence length="223" mass="25639">MEFLHNVFNSCAESNNWDFAHYVFFTHWPTKAQSLEYYLSVSEDRIRKPKFWRARHRPLACEGFTPERLGLLMRKAKFDLVKSILRDCYLADTSKDPDLLSLLNPYVVLYACMDLDLPLPPSFDLKFLWDHLSELIDATRTADLVRDDEIPSGTTALQLIPFQPPEPGLDDETIKALYAHYHLGKYPQTRLHVYVAASDMGTGVEAFLHAIQEQAAGERMDTD</sequence>
<proteinExistence type="predicted"/>
<accession>A0A4Z0ABB8</accession>